<evidence type="ECO:0000313" key="2">
    <source>
        <dbReference type="EMBL" id="MUB61819.1"/>
    </source>
</evidence>
<keyword evidence="1" id="KW-1133">Transmembrane helix</keyword>
<protein>
    <recommendedName>
        <fullName evidence="4">ABC-2 family transporter protein</fullName>
    </recommendedName>
</protein>
<evidence type="ECO:0000313" key="3">
    <source>
        <dbReference type="Proteomes" id="UP000434223"/>
    </source>
</evidence>
<organism evidence="2 3">
    <name type="scientific">Hungatella hathewayi</name>
    <dbReference type="NCBI Taxonomy" id="154046"/>
    <lineage>
        <taxon>Bacteria</taxon>
        <taxon>Bacillati</taxon>
        <taxon>Bacillota</taxon>
        <taxon>Clostridia</taxon>
        <taxon>Lachnospirales</taxon>
        <taxon>Lachnospiraceae</taxon>
        <taxon>Hungatella</taxon>
    </lineage>
</organism>
<reference evidence="2 3" key="1">
    <citation type="submission" date="2019-09" db="EMBL/GenBank/DDBJ databases">
        <title>Draft genome sequencing of Hungatella hathewayi 123Y-2.</title>
        <authorList>
            <person name="Lv Q."/>
            <person name="Li S."/>
        </authorList>
    </citation>
    <scope>NUCLEOTIDE SEQUENCE [LARGE SCALE GENOMIC DNA]</scope>
    <source>
        <strain evidence="2 3">123Y-2</strain>
    </source>
</reference>
<gene>
    <name evidence="2" type="ORF">GNE07_01810</name>
</gene>
<feature type="transmembrane region" description="Helical" evidence="1">
    <location>
        <begin position="356"/>
        <end position="381"/>
    </location>
</feature>
<feature type="transmembrane region" description="Helical" evidence="1">
    <location>
        <begin position="220"/>
        <end position="240"/>
    </location>
</feature>
<feature type="transmembrane region" description="Helical" evidence="1">
    <location>
        <begin position="142"/>
        <end position="167"/>
    </location>
</feature>
<feature type="transmembrane region" description="Helical" evidence="1">
    <location>
        <begin position="312"/>
        <end position="335"/>
    </location>
</feature>
<feature type="transmembrane region" description="Helical" evidence="1">
    <location>
        <begin position="424"/>
        <end position="443"/>
    </location>
</feature>
<dbReference type="Proteomes" id="UP000434223">
    <property type="component" value="Unassembled WGS sequence"/>
</dbReference>
<proteinExistence type="predicted"/>
<feature type="transmembrane region" description="Helical" evidence="1">
    <location>
        <begin position="88"/>
        <end position="113"/>
    </location>
</feature>
<accession>A0AAW9W9W1</accession>
<feature type="transmembrane region" description="Helical" evidence="1">
    <location>
        <begin position="463"/>
        <end position="485"/>
    </location>
</feature>
<evidence type="ECO:0000256" key="1">
    <source>
        <dbReference type="SAM" id="Phobius"/>
    </source>
</evidence>
<feature type="transmembrane region" description="Helical" evidence="1">
    <location>
        <begin position="48"/>
        <end position="67"/>
    </location>
</feature>
<keyword evidence="1" id="KW-0812">Transmembrane</keyword>
<sequence length="499" mass="55237">MMRRVWEKAGLGKFFLLFVLSLLFGLSERVSTQVTLPVHLLAVLNDQYYYTFAVLPVFLLLCTSVMEDDTPFVLVRYGTFGRYFFHKYRALLMIAALLWLGQMTAILITGLGLPIAGRWPGTSGGQWREVFTLLQGIFPSPWSAILCCAGQTLLGYGLIALTALCLGHFCSRSLAVRLLMALYLFAVLWIQLPVMSRPPFVFLTGFNHWVFLLHNLASPWRFPLTAVTTAGLAAGMVWLVTQRWQWWHSASKHGGKGLASCYRRILFTRKNGLLLIGLILLMTVWTWISGGAPEEGTDWLVRLFAGHGTGYFYPMGLFMLLTMDILPLWPLGVFCSQAVGERSVFLTVRLRRRTELLKALLSTGFLWIFLYGCLLALAAVIPPLLQGFSPDMGLTAAVVGLKLLDIAFQFLIILSVLCVTGQVTAGFSAVLLLHFLCLLPISWLPAGISSLARLKLPQTGGTIPAAAAAVLLAALSLVLILWLSIRGIRRLFNHEGGNI</sequence>
<dbReference type="RefSeq" id="WP_055648986.1">
    <property type="nucleotide sequence ID" value="NZ_CZAZ01000001.1"/>
</dbReference>
<feature type="transmembrane region" description="Helical" evidence="1">
    <location>
        <begin position="272"/>
        <end position="292"/>
    </location>
</feature>
<dbReference type="AlphaFoldDB" id="A0AAW9W9W1"/>
<dbReference type="EMBL" id="WNME01000001">
    <property type="protein sequence ID" value="MUB61819.1"/>
    <property type="molecule type" value="Genomic_DNA"/>
</dbReference>
<evidence type="ECO:0008006" key="4">
    <source>
        <dbReference type="Google" id="ProtNLM"/>
    </source>
</evidence>
<keyword evidence="1" id="KW-0472">Membrane</keyword>
<feature type="transmembrane region" description="Helical" evidence="1">
    <location>
        <begin position="174"/>
        <end position="192"/>
    </location>
</feature>
<name>A0AAW9W9W1_9FIRM</name>
<feature type="transmembrane region" description="Helical" evidence="1">
    <location>
        <begin position="393"/>
        <end position="417"/>
    </location>
</feature>
<comment type="caution">
    <text evidence="2">The sequence shown here is derived from an EMBL/GenBank/DDBJ whole genome shotgun (WGS) entry which is preliminary data.</text>
</comment>